<keyword evidence="7" id="KW-1185">Reference proteome</keyword>
<comment type="subcellular location">
    <subcellularLocation>
        <location evidence="1">Cytoplasm</location>
    </subcellularLocation>
</comment>
<keyword evidence="5" id="KW-0653">Protein transport</keyword>
<dbReference type="SUPFAM" id="SSF48371">
    <property type="entry name" value="ARM repeat"/>
    <property type="match status" value="1"/>
</dbReference>
<evidence type="ECO:0000256" key="2">
    <source>
        <dbReference type="ARBA" id="ARBA00022448"/>
    </source>
</evidence>
<dbReference type="InterPro" id="IPR011989">
    <property type="entry name" value="ARM-like"/>
</dbReference>
<dbReference type="PANTHER" id="PTHR10527">
    <property type="entry name" value="IMPORTIN BETA"/>
    <property type="match status" value="1"/>
</dbReference>
<dbReference type="Gene3D" id="1.25.10.10">
    <property type="entry name" value="Leucine-rich Repeat Variant"/>
    <property type="match status" value="1"/>
</dbReference>
<reference evidence="6 7" key="1">
    <citation type="submission" date="2024-11" db="EMBL/GenBank/DDBJ databases">
        <title>Adaptive evolution of stress response genes in parasites aligns with host niche diversity.</title>
        <authorList>
            <person name="Hahn C."/>
            <person name="Resl P."/>
        </authorList>
    </citation>
    <scope>NUCLEOTIDE SEQUENCE [LARGE SCALE GENOMIC DNA]</scope>
    <source>
        <strain evidence="6">EGGRZ-B1_66</strain>
        <tissue evidence="6">Body</tissue>
    </source>
</reference>
<dbReference type="Proteomes" id="UP001626550">
    <property type="component" value="Unassembled WGS sequence"/>
</dbReference>
<gene>
    <name evidence="6" type="primary">TNPO1_2</name>
    <name evidence="6" type="ORF">Ciccas_005232</name>
</gene>
<dbReference type="Pfam" id="PF13513">
    <property type="entry name" value="HEAT_EZ"/>
    <property type="match status" value="1"/>
</dbReference>
<name>A0ABD2Q977_9PLAT</name>
<dbReference type="AlphaFoldDB" id="A0ABD2Q977"/>
<protein>
    <submittedName>
        <fullName evidence="6">Transportin-1</fullName>
    </submittedName>
</protein>
<dbReference type="EMBL" id="JBJKFK010000596">
    <property type="protein sequence ID" value="KAL3316125.1"/>
    <property type="molecule type" value="Genomic_DNA"/>
</dbReference>
<keyword evidence="4" id="KW-0677">Repeat</keyword>
<dbReference type="GO" id="GO:0015031">
    <property type="term" value="P:protein transport"/>
    <property type="evidence" value="ECO:0007669"/>
    <property type="project" value="UniProtKB-KW"/>
</dbReference>
<dbReference type="GO" id="GO:0005737">
    <property type="term" value="C:cytoplasm"/>
    <property type="evidence" value="ECO:0007669"/>
    <property type="project" value="UniProtKB-SubCell"/>
</dbReference>
<evidence type="ECO:0000313" key="7">
    <source>
        <dbReference type="Proteomes" id="UP001626550"/>
    </source>
</evidence>
<proteinExistence type="predicted"/>
<evidence type="ECO:0000256" key="1">
    <source>
        <dbReference type="ARBA" id="ARBA00004496"/>
    </source>
</evidence>
<evidence type="ECO:0000256" key="5">
    <source>
        <dbReference type="ARBA" id="ARBA00022927"/>
    </source>
</evidence>
<keyword evidence="3" id="KW-0963">Cytoplasm</keyword>
<evidence type="ECO:0000256" key="3">
    <source>
        <dbReference type="ARBA" id="ARBA00022490"/>
    </source>
</evidence>
<sequence>MRENLLGALADDSETIRNCVSSLIPPIISKTGLSSWPDIFPSLINFAESSNTYLGEGALSTLQKIFEDCEVRLRDPTVAPSINAIIPRLIDFIGNQNINIKVSALKCVNHLLASRYPMNQHFEQLLRCLFALNVDTNIEVKKTVCFAFCALAEEYFDDICSGIYDIIDLMLERSVDPSEEVAREACEFWPKMYDNNVRTYILGEYLQRLIPILVNGMQYHDTDLQCLEHELEDNAHIEDRDEDIRPRFHRARGKLDESDNEEMPEDYTQCWTLRKCCASALDEGSRVFGGARFLPILLPIIEPFVSSPDWKTRESVILVLGAVSEGCMVEMLQYLPSVFPFLLQSLNDEKALIRSISCWTVSRYAKWLTSPAGKGFFEQFLCLLLERILDRNKRVQEAACSAFAAVVEEGESCMVPYLGRIVSCFAEALEQYKSKNLNLLCDAICRLAESVHTDLNQPQFVEALMTPLCKKWENLADNDTQMFSLLECLSACSFAFGESFLFFHKYIFERCIRITKDNLLAQVSRQPRLAMFFEESFMKSILPSEIG</sequence>
<keyword evidence="2" id="KW-0813">Transport</keyword>
<dbReference type="InterPro" id="IPR040122">
    <property type="entry name" value="Importin_beta"/>
</dbReference>
<organism evidence="6 7">
    <name type="scientific">Cichlidogyrus casuarinus</name>
    <dbReference type="NCBI Taxonomy" id="1844966"/>
    <lineage>
        <taxon>Eukaryota</taxon>
        <taxon>Metazoa</taxon>
        <taxon>Spiralia</taxon>
        <taxon>Lophotrochozoa</taxon>
        <taxon>Platyhelminthes</taxon>
        <taxon>Monogenea</taxon>
        <taxon>Monopisthocotylea</taxon>
        <taxon>Dactylogyridea</taxon>
        <taxon>Ancyrocephalidae</taxon>
        <taxon>Cichlidogyrus</taxon>
    </lineage>
</organism>
<comment type="caution">
    <text evidence="6">The sequence shown here is derived from an EMBL/GenBank/DDBJ whole genome shotgun (WGS) entry which is preliminary data.</text>
</comment>
<dbReference type="InterPro" id="IPR016024">
    <property type="entry name" value="ARM-type_fold"/>
</dbReference>
<evidence type="ECO:0000256" key="4">
    <source>
        <dbReference type="ARBA" id="ARBA00022737"/>
    </source>
</evidence>
<evidence type="ECO:0000313" key="6">
    <source>
        <dbReference type="EMBL" id="KAL3316125.1"/>
    </source>
</evidence>
<accession>A0ABD2Q977</accession>